<evidence type="ECO:0008006" key="5">
    <source>
        <dbReference type="Google" id="ProtNLM"/>
    </source>
</evidence>
<dbReference type="Proteomes" id="UP000215305">
    <property type="component" value="Unassembled WGS sequence"/>
</dbReference>
<keyword evidence="2" id="KW-0472">Membrane</keyword>
<reference evidence="3" key="1">
    <citation type="submission" date="2018-08" db="EMBL/GenBank/DDBJ databases">
        <title>Draft genome sequence of azole-resistant Aspergillus thermomutatus (Neosartorya pseudofischeri) strain HMR AF 39, isolated from a human nasal aspirate.</title>
        <authorList>
            <person name="Parent-Michaud M."/>
            <person name="Dufresne P.J."/>
            <person name="Fournier E."/>
            <person name="Martineau C."/>
            <person name="Moreira S."/>
            <person name="Perkins V."/>
            <person name="De Repentigny L."/>
            <person name="Dufresne S.F."/>
        </authorList>
    </citation>
    <scope>NUCLEOTIDE SEQUENCE [LARGE SCALE GENOMIC DNA]</scope>
    <source>
        <strain evidence="3">HMR AF 39</strain>
    </source>
</reference>
<comment type="caution">
    <text evidence="3">The sequence shown here is derived from an EMBL/GenBank/DDBJ whole genome shotgun (WGS) entry which is preliminary data.</text>
</comment>
<evidence type="ECO:0000256" key="1">
    <source>
        <dbReference type="SAM" id="MobiDB-lite"/>
    </source>
</evidence>
<feature type="region of interest" description="Disordered" evidence="1">
    <location>
        <begin position="109"/>
        <end position="132"/>
    </location>
</feature>
<accession>A0A397GFB0</accession>
<feature type="region of interest" description="Disordered" evidence="1">
    <location>
        <begin position="25"/>
        <end position="62"/>
    </location>
</feature>
<dbReference type="EMBL" id="NKHU02000200">
    <property type="protein sequence ID" value="RHZ48338.1"/>
    <property type="molecule type" value="Genomic_DNA"/>
</dbReference>
<proteinExistence type="predicted"/>
<dbReference type="GeneID" id="38127289"/>
<evidence type="ECO:0000313" key="4">
    <source>
        <dbReference type="Proteomes" id="UP000215305"/>
    </source>
</evidence>
<organism evidence="3 4">
    <name type="scientific">Aspergillus thermomutatus</name>
    <name type="common">Neosartorya pseudofischeri</name>
    <dbReference type="NCBI Taxonomy" id="41047"/>
    <lineage>
        <taxon>Eukaryota</taxon>
        <taxon>Fungi</taxon>
        <taxon>Dikarya</taxon>
        <taxon>Ascomycota</taxon>
        <taxon>Pezizomycotina</taxon>
        <taxon>Eurotiomycetes</taxon>
        <taxon>Eurotiomycetidae</taxon>
        <taxon>Eurotiales</taxon>
        <taxon>Aspergillaceae</taxon>
        <taxon>Aspergillus</taxon>
        <taxon>Aspergillus subgen. Fumigati</taxon>
    </lineage>
</organism>
<gene>
    <name evidence="3" type="ORF">CDV56_105315</name>
</gene>
<keyword evidence="2" id="KW-0812">Transmembrane</keyword>
<dbReference type="AlphaFoldDB" id="A0A397GFB0"/>
<dbReference type="RefSeq" id="XP_026611918.1">
    <property type="nucleotide sequence ID" value="XM_026758934.1"/>
</dbReference>
<evidence type="ECO:0000313" key="3">
    <source>
        <dbReference type="EMBL" id="RHZ48338.1"/>
    </source>
</evidence>
<evidence type="ECO:0000256" key="2">
    <source>
        <dbReference type="SAM" id="Phobius"/>
    </source>
</evidence>
<keyword evidence="2" id="KW-1133">Transmembrane helix</keyword>
<protein>
    <recommendedName>
        <fullName evidence="5">Transmembrane protein</fullName>
    </recommendedName>
</protein>
<dbReference type="OrthoDB" id="4480828at2759"/>
<keyword evidence="4" id="KW-1185">Reference proteome</keyword>
<dbReference type="VEuPathDB" id="FungiDB:CDV56_105315"/>
<name>A0A397GFB0_ASPTH</name>
<feature type="compositionally biased region" description="Polar residues" evidence="1">
    <location>
        <begin position="25"/>
        <end position="48"/>
    </location>
</feature>
<feature type="transmembrane region" description="Helical" evidence="2">
    <location>
        <begin position="72"/>
        <end position="92"/>
    </location>
</feature>
<sequence>MGRSLATEDYERVLLIKDHSSQTIYKTENLTTRPAQIPRSNTPSTSARNEQEMAADGPLTHGHKGAVKSRNFALMSMFGVFAGAWLVFRVLAPKRGSYVVSDEERATMRGGLGDKFPEGNRTATVPKSVERT</sequence>